<evidence type="ECO:0000313" key="2">
    <source>
        <dbReference type="EMBL" id="RFC55214.1"/>
    </source>
</evidence>
<keyword evidence="1" id="KW-0732">Signal</keyword>
<dbReference type="EMBL" id="QURB01000002">
    <property type="protein sequence ID" value="RFC55214.1"/>
    <property type="molecule type" value="Genomic_DNA"/>
</dbReference>
<organism evidence="2 3">
    <name type="scientific">Brumimicrobium aurantiacum</name>
    <dbReference type="NCBI Taxonomy" id="1737063"/>
    <lineage>
        <taxon>Bacteria</taxon>
        <taxon>Pseudomonadati</taxon>
        <taxon>Bacteroidota</taxon>
        <taxon>Flavobacteriia</taxon>
        <taxon>Flavobacteriales</taxon>
        <taxon>Crocinitomicaceae</taxon>
        <taxon>Brumimicrobium</taxon>
    </lineage>
</organism>
<evidence type="ECO:0000313" key="3">
    <source>
        <dbReference type="Proteomes" id="UP000257127"/>
    </source>
</evidence>
<reference evidence="2 3" key="1">
    <citation type="submission" date="2018-08" db="EMBL/GenBank/DDBJ databases">
        <title>The draft genome squence of Brumimicrobium sp. N62.</title>
        <authorList>
            <person name="Du Z.-J."/>
            <person name="Luo H.-R."/>
        </authorList>
    </citation>
    <scope>NUCLEOTIDE SEQUENCE [LARGE SCALE GENOMIC DNA]</scope>
    <source>
        <strain evidence="2 3">N62</strain>
    </source>
</reference>
<sequence>MKKLKNMKLSMLLLFIFMATNLIGQDDCKLCKTISKGQFNKMEHIVKTELLKYKYGTIIKSPSASYTNYDDSYDTIVAWLNSKSCVEQATWDKCQDKIQPYPNFSRLGFRLKSGDEFVFHIQQGHSNNLKNRLKFRERLYYLSMTEDKGFVKKQITLCKGH</sequence>
<name>A0A3E1F081_9FLAO</name>
<evidence type="ECO:0000256" key="1">
    <source>
        <dbReference type="SAM" id="SignalP"/>
    </source>
</evidence>
<proteinExistence type="predicted"/>
<dbReference type="AlphaFoldDB" id="A0A3E1F081"/>
<accession>A0A3E1F081</accession>
<comment type="caution">
    <text evidence="2">The sequence shown here is derived from an EMBL/GenBank/DDBJ whole genome shotgun (WGS) entry which is preliminary data.</text>
</comment>
<keyword evidence="3" id="KW-1185">Reference proteome</keyword>
<feature type="chain" id="PRO_5017569824" evidence="1">
    <location>
        <begin position="25"/>
        <end position="161"/>
    </location>
</feature>
<protein>
    <submittedName>
        <fullName evidence="2">Uncharacterized protein</fullName>
    </submittedName>
</protein>
<feature type="signal peptide" evidence="1">
    <location>
        <begin position="1"/>
        <end position="24"/>
    </location>
</feature>
<gene>
    <name evidence="2" type="ORF">DXU93_05165</name>
</gene>
<dbReference type="Proteomes" id="UP000257127">
    <property type="component" value="Unassembled WGS sequence"/>
</dbReference>